<evidence type="ECO:0000313" key="4">
    <source>
        <dbReference type="Proteomes" id="UP000284794"/>
    </source>
</evidence>
<evidence type="ECO:0000313" key="3">
    <source>
        <dbReference type="EMBL" id="RHL65281.1"/>
    </source>
</evidence>
<dbReference type="Proteomes" id="UP000285201">
    <property type="component" value="Unassembled WGS sequence"/>
</dbReference>
<evidence type="ECO:0000313" key="5">
    <source>
        <dbReference type="Proteomes" id="UP000285201"/>
    </source>
</evidence>
<dbReference type="AlphaFoldDB" id="A0A414D811"/>
<evidence type="ECO:0000313" key="2">
    <source>
        <dbReference type="EMBL" id="RHD06825.1"/>
    </source>
</evidence>
<dbReference type="RefSeq" id="WP_118009859.1">
    <property type="nucleotide sequence ID" value="NZ_QRNK01000097.1"/>
</dbReference>
<feature type="transmembrane region" description="Helical" evidence="1">
    <location>
        <begin position="46"/>
        <end position="63"/>
    </location>
</feature>
<reference evidence="4 5" key="1">
    <citation type="submission" date="2018-08" db="EMBL/GenBank/DDBJ databases">
        <title>A genome reference for cultivated species of the human gut microbiota.</title>
        <authorList>
            <person name="Zou Y."/>
            <person name="Xue W."/>
            <person name="Luo G."/>
        </authorList>
    </citation>
    <scope>NUCLEOTIDE SEQUENCE [LARGE SCALE GENOMIC DNA]</scope>
    <source>
        <strain evidence="3 5">AF36-7BH</strain>
        <strain evidence="2 4">AM32-2AC</strain>
    </source>
</reference>
<organism evidence="2 4">
    <name type="scientific">Lachnospira eligens</name>
    <dbReference type="NCBI Taxonomy" id="39485"/>
    <lineage>
        <taxon>Bacteria</taxon>
        <taxon>Bacillati</taxon>
        <taxon>Bacillota</taxon>
        <taxon>Clostridia</taxon>
        <taxon>Lachnospirales</taxon>
        <taxon>Lachnospiraceae</taxon>
        <taxon>Lachnospira</taxon>
    </lineage>
</organism>
<keyword evidence="1" id="KW-0472">Membrane</keyword>
<evidence type="ECO:0000256" key="1">
    <source>
        <dbReference type="SAM" id="Phobius"/>
    </source>
</evidence>
<dbReference type="EMBL" id="QROY01000016">
    <property type="protein sequence ID" value="RHL65281.1"/>
    <property type="molecule type" value="Genomic_DNA"/>
</dbReference>
<keyword evidence="1" id="KW-0812">Transmembrane</keyword>
<dbReference type="EMBL" id="QSIS01000017">
    <property type="protein sequence ID" value="RHD06825.1"/>
    <property type="molecule type" value="Genomic_DNA"/>
</dbReference>
<proteinExistence type="predicted"/>
<accession>A0A414D811</accession>
<comment type="caution">
    <text evidence="2">The sequence shown here is derived from an EMBL/GenBank/DDBJ whole genome shotgun (WGS) entry which is preliminary data.</text>
</comment>
<keyword evidence="1" id="KW-1133">Transmembrane helix</keyword>
<gene>
    <name evidence="3" type="ORF">DW007_13660</name>
    <name evidence="2" type="ORF">DW811_11310</name>
</gene>
<sequence length="291" mass="31587">MKKSEAMDLYEGLNGISPKMIDEAENYKKTASADIRHKKSNNVKKIMAAGLVAAAAVAAVLGVRELKPSVTESGNQSSNQLASEQTGYKIAHVMNVYAAGLDDTSECIFSNDEKNAGVSGVVAGISSQVGDSSVMGQVMAGINVTGEDISKIKYSIMENDSDVTYNLARMKEVDKDSPEYQTSSEKFRKQTENGYAYYIIEDIGEEYEESGNSQSKGIQIVKFSKQLEKESLYQDRQVYNEMVKNMYEGLTLSITVTYGDGTTEIVDVGLKEVGGGDNSGKVSDKVAVYVK</sequence>
<dbReference type="Proteomes" id="UP000284794">
    <property type="component" value="Unassembled WGS sequence"/>
</dbReference>
<protein>
    <submittedName>
        <fullName evidence="2">Uncharacterized protein</fullName>
    </submittedName>
</protein>
<name>A0A414D811_9FIRM</name>